<dbReference type="OrthoDB" id="296462at2157"/>
<sequence length="154" mass="16846">MNARTTIASEFDVGDGPEAVTVRKLLTPRGQLVEIESDSETGETATQIRIDALGLESLSWQTEPNIVDRLDCDSSVRDKGEIASDSGESFEISNEYADVEVSKIRTPAGEQLLVRSLVKKTALQLTPEMLSALSLHETKLVSEFLETPHGPHDH</sequence>
<dbReference type="RefSeq" id="WP_008422407.1">
    <property type="nucleotide sequence ID" value="NZ_AOIA01000078.1"/>
</dbReference>
<organism evidence="1 2">
    <name type="scientific">Natronococcus jeotgali DSM 18795</name>
    <dbReference type="NCBI Taxonomy" id="1227498"/>
    <lineage>
        <taxon>Archaea</taxon>
        <taxon>Methanobacteriati</taxon>
        <taxon>Methanobacteriota</taxon>
        <taxon>Stenosarchaea group</taxon>
        <taxon>Halobacteria</taxon>
        <taxon>Halobacteriales</taxon>
        <taxon>Natrialbaceae</taxon>
        <taxon>Natronococcus</taxon>
    </lineage>
</organism>
<dbReference type="Proteomes" id="UP000011531">
    <property type="component" value="Unassembled WGS sequence"/>
</dbReference>
<dbReference type="STRING" id="1227498.C492_08725"/>
<accession>L9XKA8</accession>
<dbReference type="AlphaFoldDB" id="L9XKA8"/>
<reference evidence="1 2" key="1">
    <citation type="journal article" date="2014" name="PLoS Genet.">
        <title>Phylogenetically driven sequencing of extremely halophilic archaea reveals strategies for static and dynamic osmo-response.</title>
        <authorList>
            <person name="Becker E.A."/>
            <person name="Seitzer P.M."/>
            <person name="Tritt A."/>
            <person name="Larsen D."/>
            <person name="Krusor M."/>
            <person name="Yao A.I."/>
            <person name="Wu D."/>
            <person name="Madern D."/>
            <person name="Eisen J.A."/>
            <person name="Darling A.E."/>
            <person name="Facciotti M.T."/>
        </authorList>
    </citation>
    <scope>NUCLEOTIDE SEQUENCE [LARGE SCALE GENOMIC DNA]</scope>
    <source>
        <strain evidence="1 2">DSM 18795</strain>
    </source>
</reference>
<evidence type="ECO:0000313" key="2">
    <source>
        <dbReference type="Proteomes" id="UP000011531"/>
    </source>
</evidence>
<protein>
    <submittedName>
        <fullName evidence="1">Uncharacterized protein</fullName>
    </submittedName>
</protein>
<proteinExistence type="predicted"/>
<name>L9XKA8_9EURY</name>
<evidence type="ECO:0000313" key="1">
    <source>
        <dbReference type="EMBL" id="ELY61992.1"/>
    </source>
</evidence>
<dbReference type="EMBL" id="AOIA01000078">
    <property type="protein sequence ID" value="ELY61992.1"/>
    <property type="molecule type" value="Genomic_DNA"/>
</dbReference>
<keyword evidence="2" id="KW-1185">Reference proteome</keyword>
<gene>
    <name evidence="1" type="ORF">C492_08725</name>
</gene>
<comment type="caution">
    <text evidence="1">The sequence shown here is derived from an EMBL/GenBank/DDBJ whole genome shotgun (WGS) entry which is preliminary data.</text>
</comment>